<dbReference type="Pfam" id="PF07690">
    <property type="entry name" value="MFS_1"/>
    <property type="match status" value="2"/>
</dbReference>
<dbReference type="InterPro" id="IPR020846">
    <property type="entry name" value="MFS_dom"/>
</dbReference>
<dbReference type="Proteomes" id="UP001197114">
    <property type="component" value="Unassembled WGS sequence"/>
</dbReference>
<protein>
    <submittedName>
        <fullName evidence="8">MFS transporter</fullName>
    </submittedName>
</protein>
<gene>
    <name evidence="8" type="ORF">GKQ77_19800</name>
</gene>
<feature type="transmembrane region" description="Helical" evidence="6">
    <location>
        <begin position="253"/>
        <end position="275"/>
    </location>
</feature>
<dbReference type="SUPFAM" id="SSF103473">
    <property type="entry name" value="MFS general substrate transporter"/>
    <property type="match status" value="1"/>
</dbReference>
<evidence type="ECO:0000259" key="7">
    <source>
        <dbReference type="PROSITE" id="PS50850"/>
    </source>
</evidence>
<sequence>MKLIAGSTCTGECGKSARKLEIVSVTNKEKAEGGKQKAKFTPLLKAPVFRRFFISRAISLIGDAVVPTALALSLVAREASAVWLGAMMAAAILPKVLLLAVGGVAADRLPKRPLMVVSSAVCGLTQIGTAAVFLTGLPLWGALACQAVFGMSMAIGYPATFGYLPHCVEPGDLGAANALVGAWTGTASLLGPTLAAVSAALGPPSVALAVDGASFLISAALLAGLPRGESTGPPRPAGAGLREGWQALRGLPWLLRMTVVDSLILLLVAAPFMVLGPGIVQRLTPNGWALLMVSFALGELLGSLACGRARLRRPILTAALGLLAMGLPPLLLASGAGVPALCAAQFLAGAGIAAYGVLVNTAIQQTVPADRLSRVGAISSIGSFAFLPLGYVLAPLLASVVGPEPLLWIAAVWTCASVGALVSDRALREFGPHASAEPVRGATEREPGKER</sequence>
<feature type="transmembrane region" description="Helical" evidence="6">
    <location>
        <begin position="206"/>
        <end position="225"/>
    </location>
</feature>
<evidence type="ECO:0000313" key="8">
    <source>
        <dbReference type="EMBL" id="MBW5423780.1"/>
    </source>
</evidence>
<feature type="transmembrane region" description="Helical" evidence="6">
    <location>
        <begin position="176"/>
        <end position="200"/>
    </location>
</feature>
<evidence type="ECO:0000256" key="2">
    <source>
        <dbReference type="ARBA" id="ARBA00022475"/>
    </source>
</evidence>
<keyword evidence="5 6" id="KW-0472">Membrane</keyword>
<proteinExistence type="predicted"/>
<reference evidence="8 9" key="1">
    <citation type="submission" date="2019-11" db="EMBL/GenBank/DDBJ databases">
        <authorList>
            <person name="Ay H."/>
        </authorList>
    </citation>
    <scope>NUCLEOTIDE SEQUENCE [LARGE SCALE GENOMIC DNA]</scope>
    <source>
        <strain evidence="8 9">BG9H</strain>
    </source>
</reference>
<dbReference type="CDD" id="cd06173">
    <property type="entry name" value="MFS_MefA_like"/>
    <property type="match status" value="1"/>
</dbReference>
<evidence type="ECO:0000256" key="6">
    <source>
        <dbReference type="SAM" id="Phobius"/>
    </source>
</evidence>
<feature type="transmembrane region" description="Helical" evidence="6">
    <location>
        <begin position="338"/>
        <end position="363"/>
    </location>
</feature>
<evidence type="ECO:0000256" key="3">
    <source>
        <dbReference type="ARBA" id="ARBA00022692"/>
    </source>
</evidence>
<feature type="transmembrane region" description="Helical" evidence="6">
    <location>
        <begin position="53"/>
        <end position="75"/>
    </location>
</feature>
<feature type="domain" description="Major facilitator superfamily (MFS) profile" evidence="7">
    <location>
        <begin position="247"/>
        <end position="451"/>
    </location>
</feature>
<dbReference type="PANTHER" id="PTHR23513">
    <property type="entry name" value="INTEGRAL MEMBRANE EFFLUX PROTEIN-RELATED"/>
    <property type="match status" value="1"/>
</dbReference>
<feature type="transmembrane region" description="Helical" evidence="6">
    <location>
        <begin position="375"/>
        <end position="394"/>
    </location>
</feature>
<dbReference type="PROSITE" id="PS50850">
    <property type="entry name" value="MFS"/>
    <property type="match status" value="1"/>
</dbReference>
<dbReference type="EMBL" id="WMBF01000226">
    <property type="protein sequence ID" value="MBW5423780.1"/>
    <property type="molecule type" value="Genomic_DNA"/>
</dbReference>
<comment type="caution">
    <text evidence="8">The sequence shown here is derived from an EMBL/GenBank/DDBJ whole genome shotgun (WGS) entry which is preliminary data.</text>
</comment>
<keyword evidence="9" id="KW-1185">Reference proteome</keyword>
<dbReference type="InterPro" id="IPR036259">
    <property type="entry name" value="MFS_trans_sf"/>
</dbReference>
<feature type="transmembrane region" description="Helical" evidence="6">
    <location>
        <begin position="114"/>
        <end position="134"/>
    </location>
</feature>
<feature type="transmembrane region" description="Helical" evidence="6">
    <location>
        <begin position="406"/>
        <end position="423"/>
    </location>
</feature>
<feature type="transmembrane region" description="Helical" evidence="6">
    <location>
        <begin position="314"/>
        <end position="332"/>
    </location>
</feature>
<keyword evidence="3 6" id="KW-0812">Transmembrane</keyword>
<comment type="subcellular location">
    <subcellularLocation>
        <location evidence="1">Cell membrane</location>
        <topology evidence="1">Multi-pass membrane protein</topology>
    </subcellularLocation>
</comment>
<keyword evidence="2" id="KW-1003">Cell membrane</keyword>
<evidence type="ECO:0000256" key="1">
    <source>
        <dbReference type="ARBA" id="ARBA00004651"/>
    </source>
</evidence>
<feature type="transmembrane region" description="Helical" evidence="6">
    <location>
        <begin position="81"/>
        <end position="102"/>
    </location>
</feature>
<evidence type="ECO:0000313" key="9">
    <source>
        <dbReference type="Proteomes" id="UP001197114"/>
    </source>
</evidence>
<name>A0ABS6YRR9_9ACTN</name>
<accession>A0ABS6YRR9</accession>
<feature type="transmembrane region" description="Helical" evidence="6">
    <location>
        <begin position="287"/>
        <end position="307"/>
    </location>
</feature>
<evidence type="ECO:0000256" key="5">
    <source>
        <dbReference type="ARBA" id="ARBA00023136"/>
    </source>
</evidence>
<keyword evidence="4 6" id="KW-1133">Transmembrane helix</keyword>
<evidence type="ECO:0000256" key="4">
    <source>
        <dbReference type="ARBA" id="ARBA00022989"/>
    </source>
</evidence>
<dbReference type="PANTHER" id="PTHR23513:SF11">
    <property type="entry name" value="STAPHYLOFERRIN A TRANSPORTER"/>
    <property type="match status" value="1"/>
</dbReference>
<feature type="transmembrane region" description="Helical" evidence="6">
    <location>
        <begin position="140"/>
        <end position="164"/>
    </location>
</feature>
<dbReference type="InterPro" id="IPR011701">
    <property type="entry name" value="MFS"/>
</dbReference>
<organism evidence="8 9">
    <name type="scientific">Streptomyces anatolicus</name>
    <dbReference type="NCBI Taxonomy" id="2675858"/>
    <lineage>
        <taxon>Bacteria</taxon>
        <taxon>Bacillati</taxon>
        <taxon>Actinomycetota</taxon>
        <taxon>Actinomycetes</taxon>
        <taxon>Kitasatosporales</taxon>
        <taxon>Streptomycetaceae</taxon>
        <taxon>Streptomyces</taxon>
    </lineage>
</organism>
<dbReference type="Gene3D" id="1.20.1250.20">
    <property type="entry name" value="MFS general substrate transporter like domains"/>
    <property type="match status" value="1"/>
</dbReference>